<name>E7C8D8_9GAMM</name>
<sequence length="181" mass="20410">MTENEFLSAIRLHLDKSIARLDADIGLRLDSMREQALNPSEKVVVDLGELRATDKLVQTIRTNLEHSASVPAEIEARLDDIRRRAIAKLELSREKSLHSPVAALRQQFRVLLDSFKMPMPARLMATACVMVTAVSLFYVALKPPGSLSFEEEISLIASADDIELYENLEFYLWLAETELPN</sequence>
<dbReference type="EMBL" id="GU568021">
    <property type="protein sequence ID" value="ADI23712.1"/>
    <property type="molecule type" value="Genomic_DNA"/>
</dbReference>
<accession>E7C8D8</accession>
<organism evidence="1">
    <name type="scientific">uncultured Oceanospirillales bacterium HF4000_21D01</name>
    <dbReference type="NCBI Taxonomy" id="723624"/>
    <lineage>
        <taxon>Bacteria</taxon>
        <taxon>Pseudomonadati</taxon>
        <taxon>Pseudomonadota</taxon>
        <taxon>Gammaproteobacteria</taxon>
        <taxon>Oceanospirillales</taxon>
        <taxon>environmental samples</taxon>
    </lineage>
</organism>
<reference evidence="1" key="1">
    <citation type="submission" date="2010-01" db="EMBL/GenBank/DDBJ databases">
        <title>Genome fragments of uncultured bacteria from the North Pacific subtropical Gyre.</title>
        <authorList>
            <person name="Pham V.D."/>
            <person name="Delong E.F."/>
        </authorList>
    </citation>
    <scope>NUCLEOTIDE SEQUENCE</scope>
</reference>
<evidence type="ECO:0000313" key="1">
    <source>
        <dbReference type="EMBL" id="ADI23712.1"/>
    </source>
</evidence>
<proteinExistence type="predicted"/>
<dbReference type="AlphaFoldDB" id="E7C8D8"/>
<evidence type="ECO:0008006" key="2">
    <source>
        <dbReference type="Google" id="ProtNLM"/>
    </source>
</evidence>
<protein>
    <recommendedName>
        <fullName evidence="2">DUF3619 family protein</fullName>
    </recommendedName>
</protein>